<dbReference type="Gene3D" id="2.30.30.180">
    <property type="entry name" value="Ribosome maturation factor RimP, C-terminal domain"/>
    <property type="match status" value="1"/>
</dbReference>
<evidence type="ECO:0000313" key="7">
    <source>
        <dbReference type="EMBL" id="RBP03251.1"/>
    </source>
</evidence>
<keyword evidence="2 3" id="KW-0690">Ribosome biogenesis</keyword>
<evidence type="ECO:0000256" key="3">
    <source>
        <dbReference type="HAMAP-Rule" id="MF_01077"/>
    </source>
</evidence>
<dbReference type="AlphaFoldDB" id="A0A366ELI3"/>
<organism evidence="7 8">
    <name type="scientific">Roseiarcus fermentans</name>
    <dbReference type="NCBI Taxonomy" id="1473586"/>
    <lineage>
        <taxon>Bacteria</taxon>
        <taxon>Pseudomonadati</taxon>
        <taxon>Pseudomonadota</taxon>
        <taxon>Alphaproteobacteria</taxon>
        <taxon>Hyphomicrobiales</taxon>
        <taxon>Roseiarcaceae</taxon>
        <taxon>Roseiarcus</taxon>
    </lineage>
</organism>
<dbReference type="Proteomes" id="UP000253529">
    <property type="component" value="Unassembled WGS sequence"/>
</dbReference>
<proteinExistence type="inferred from homology"/>
<dbReference type="InterPro" id="IPR028998">
    <property type="entry name" value="RimP_C"/>
</dbReference>
<dbReference type="CDD" id="cd01734">
    <property type="entry name" value="YlxS_C"/>
    <property type="match status" value="1"/>
</dbReference>
<feature type="domain" description="Ribosome maturation factor RimP N-terminal" evidence="5">
    <location>
        <begin position="48"/>
        <end position="119"/>
    </location>
</feature>
<sequence>MGPVRDPLFFISARVMAEEPLQTVDAEALDEPRLIEDAGAAQRIGRIAAPALRDLGLRLVRVKISAASGATVQVMAERSDGTMTIDDCERASEALSPVFDAEDIMTQAYRLELSSPGIDRPLVRRSDFERAVGHEAKIEMATPVDGRKRFRGRIEAVAPDSAGATVRLVVVADDKSETAFDLPVAAMGDARLVLTDDLIRAALRREKAALKEAKRRPGAAPPAKAKADPKRKAAARGAAKPHGPDEGDTHGR</sequence>
<dbReference type="SUPFAM" id="SSF75420">
    <property type="entry name" value="YhbC-like, N-terminal domain"/>
    <property type="match status" value="1"/>
</dbReference>
<dbReference type="GO" id="GO:0005829">
    <property type="term" value="C:cytosol"/>
    <property type="evidence" value="ECO:0007669"/>
    <property type="project" value="TreeGrafter"/>
</dbReference>
<dbReference type="GO" id="GO:0000028">
    <property type="term" value="P:ribosomal small subunit assembly"/>
    <property type="evidence" value="ECO:0007669"/>
    <property type="project" value="TreeGrafter"/>
</dbReference>
<evidence type="ECO:0000259" key="5">
    <source>
        <dbReference type="Pfam" id="PF02576"/>
    </source>
</evidence>
<dbReference type="InterPro" id="IPR035956">
    <property type="entry name" value="RimP_N_sf"/>
</dbReference>
<dbReference type="NCBIfam" id="NF000932">
    <property type="entry name" value="PRK00092.2-5"/>
    <property type="match status" value="1"/>
</dbReference>
<accession>A0A366ELI3</accession>
<protein>
    <recommendedName>
        <fullName evidence="3">Ribosome maturation factor RimP</fullName>
    </recommendedName>
</protein>
<dbReference type="InterPro" id="IPR028989">
    <property type="entry name" value="RimP_N"/>
</dbReference>
<evidence type="ECO:0000313" key="8">
    <source>
        <dbReference type="Proteomes" id="UP000253529"/>
    </source>
</evidence>
<comment type="subcellular location">
    <subcellularLocation>
        <location evidence="3">Cytoplasm</location>
    </subcellularLocation>
</comment>
<dbReference type="Gene3D" id="3.30.300.70">
    <property type="entry name" value="RimP-like superfamily, N-terminal"/>
    <property type="match status" value="1"/>
</dbReference>
<dbReference type="PANTHER" id="PTHR33867:SF1">
    <property type="entry name" value="RIBOSOME MATURATION FACTOR RIMP"/>
    <property type="match status" value="1"/>
</dbReference>
<dbReference type="HAMAP" id="MF_01077">
    <property type="entry name" value="RimP"/>
    <property type="match status" value="1"/>
</dbReference>
<keyword evidence="1 3" id="KW-0963">Cytoplasm</keyword>
<dbReference type="SUPFAM" id="SSF74942">
    <property type="entry name" value="YhbC-like, C-terminal domain"/>
    <property type="match status" value="1"/>
</dbReference>
<feature type="region of interest" description="Disordered" evidence="4">
    <location>
        <begin position="209"/>
        <end position="252"/>
    </location>
</feature>
<name>A0A366ELI3_9HYPH</name>
<dbReference type="InterPro" id="IPR003728">
    <property type="entry name" value="Ribosome_maturation_RimP"/>
</dbReference>
<dbReference type="InterPro" id="IPR036847">
    <property type="entry name" value="RimP_C_sf"/>
</dbReference>
<dbReference type="Pfam" id="PF17384">
    <property type="entry name" value="DUF150_C"/>
    <property type="match status" value="1"/>
</dbReference>
<evidence type="ECO:0000256" key="1">
    <source>
        <dbReference type="ARBA" id="ARBA00022490"/>
    </source>
</evidence>
<evidence type="ECO:0000256" key="2">
    <source>
        <dbReference type="ARBA" id="ARBA00022517"/>
    </source>
</evidence>
<evidence type="ECO:0000256" key="4">
    <source>
        <dbReference type="SAM" id="MobiDB-lite"/>
    </source>
</evidence>
<dbReference type="EMBL" id="QNRK01000045">
    <property type="protein sequence ID" value="RBP03251.1"/>
    <property type="molecule type" value="Genomic_DNA"/>
</dbReference>
<dbReference type="GO" id="GO:0006412">
    <property type="term" value="P:translation"/>
    <property type="evidence" value="ECO:0007669"/>
    <property type="project" value="TreeGrafter"/>
</dbReference>
<comment type="function">
    <text evidence="3">Required for maturation of 30S ribosomal subunits.</text>
</comment>
<comment type="similarity">
    <text evidence="3">Belongs to the RimP family.</text>
</comment>
<feature type="domain" description="Ribosome maturation factor RimP C-terminal" evidence="6">
    <location>
        <begin position="122"/>
        <end position="195"/>
    </location>
</feature>
<comment type="caution">
    <text evidence="7">The sequence shown here is derived from an EMBL/GenBank/DDBJ whole genome shotgun (WGS) entry which is preliminary data.</text>
</comment>
<reference evidence="7 8" key="1">
    <citation type="submission" date="2018-06" db="EMBL/GenBank/DDBJ databases">
        <title>Genomic Encyclopedia of Type Strains, Phase IV (KMG-IV): sequencing the most valuable type-strain genomes for metagenomic binning, comparative biology and taxonomic classification.</title>
        <authorList>
            <person name="Goeker M."/>
        </authorList>
    </citation>
    <scope>NUCLEOTIDE SEQUENCE [LARGE SCALE GENOMIC DNA]</scope>
    <source>
        <strain evidence="7 8">DSM 24875</strain>
    </source>
</reference>
<keyword evidence="8" id="KW-1185">Reference proteome</keyword>
<evidence type="ECO:0000259" key="6">
    <source>
        <dbReference type="Pfam" id="PF17384"/>
    </source>
</evidence>
<dbReference type="Pfam" id="PF02576">
    <property type="entry name" value="RimP_N"/>
    <property type="match status" value="1"/>
</dbReference>
<dbReference type="PANTHER" id="PTHR33867">
    <property type="entry name" value="RIBOSOME MATURATION FACTOR RIMP"/>
    <property type="match status" value="1"/>
</dbReference>
<gene>
    <name evidence="3" type="primary">rimP</name>
    <name evidence="7" type="ORF">DFR50_1454</name>
</gene>
<feature type="compositionally biased region" description="Basic and acidic residues" evidence="4">
    <location>
        <begin position="242"/>
        <end position="252"/>
    </location>
</feature>